<comment type="subunit">
    <text evidence="4">Component of the lipopolysaccharide transport and assembly complex. Interacts with LptE and LptA.</text>
</comment>
<dbReference type="Gene3D" id="2.60.450.10">
    <property type="entry name" value="Lipopolysaccharide (LPS) transport protein A like domain"/>
    <property type="match status" value="1"/>
</dbReference>
<evidence type="ECO:0000256" key="2">
    <source>
        <dbReference type="ARBA" id="ARBA00023136"/>
    </source>
</evidence>
<name>A0A6N7QQA6_9GAMM</name>
<proteinExistence type="inferred from homology"/>
<comment type="subcellular location">
    <subcellularLocation>
        <location evidence="4">Cell outer membrane</location>
    </subcellularLocation>
</comment>
<dbReference type="InterPro" id="IPR005653">
    <property type="entry name" value="OstA-like_N"/>
</dbReference>
<dbReference type="PANTHER" id="PTHR30189">
    <property type="entry name" value="LPS-ASSEMBLY PROTEIN"/>
    <property type="match status" value="1"/>
</dbReference>
<evidence type="ECO:0000313" key="7">
    <source>
        <dbReference type="EMBL" id="MRH78601.1"/>
    </source>
</evidence>
<protein>
    <recommendedName>
        <fullName evidence="4">LPS-assembly protein LptD</fullName>
    </recommendedName>
</protein>
<dbReference type="GO" id="GO:0009279">
    <property type="term" value="C:cell outer membrane"/>
    <property type="evidence" value="ECO:0007669"/>
    <property type="project" value="UniProtKB-SubCell"/>
</dbReference>
<dbReference type="HAMAP" id="MF_01411">
    <property type="entry name" value="LPS_assembly_LptD"/>
    <property type="match status" value="1"/>
</dbReference>
<feature type="domain" description="LptD C-terminal" evidence="6">
    <location>
        <begin position="293"/>
        <end position="658"/>
    </location>
</feature>
<dbReference type="Pfam" id="PF04453">
    <property type="entry name" value="LptD"/>
    <property type="match status" value="1"/>
</dbReference>
<evidence type="ECO:0000256" key="3">
    <source>
        <dbReference type="ARBA" id="ARBA00023237"/>
    </source>
</evidence>
<dbReference type="InterPro" id="IPR050218">
    <property type="entry name" value="LptD"/>
</dbReference>
<feature type="chain" id="PRO_5027195883" description="LPS-assembly protein LptD" evidence="4">
    <location>
        <begin position="22"/>
        <end position="746"/>
    </location>
</feature>
<evidence type="ECO:0000256" key="4">
    <source>
        <dbReference type="HAMAP-Rule" id="MF_01411"/>
    </source>
</evidence>
<gene>
    <name evidence="4 7" type="primary">lptD</name>
    <name evidence="7" type="ORF">GH984_07760</name>
</gene>
<dbReference type="EMBL" id="WJPP01000004">
    <property type="protein sequence ID" value="MRH78601.1"/>
    <property type="molecule type" value="Genomic_DNA"/>
</dbReference>
<feature type="domain" description="Organic solvent tolerance-like N-terminal" evidence="5">
    <location>
        <begin position="46"/>
        <end position="94"/>
    </location>
</feature>
<dbReference type="AlphaFoldDB" id="A0A6N7QQA6"/>
<comment type="caution">
    <text evidence="4">Lacks conserved residue(s) required for the propagation of feature annotation.</text>
</comment>
<dbReference type="Pfam" id="PF03968">
    <property type="entry name" value="LptD_N"/>
    <property type="match status" value="1"/>
</dbReference>
<dbReference type="InterPro" id="IPR007543">
    <property type="entry name" value="LptD_C"/>
</dbReference>
<reference evidence="7 8" key="1">
    <citation type="submission" date="2019-11" db="EMBL/GenBank/DDBJ databases">
        <authorList>
            <person name="Zhang X.Y."/>
        </authorList>
    </citation>
    <scope>NUCLEOTIDE SEQUENCE [LARGE SCALE GENOMIC DNA]</scope>
    <source>
        <strain evidence="7 8">C176</strain>
    </source>
</reference>
<organism evidence="7 8">
    <name type="scientific">Spiribacter salilacus</name>
    <dbReference type="NCBI Taxonomy" id="2664894"/>
    <lineage>
        <taxon>Bacteria</taxon>
        <taxon>Pseudomonadati</taxon>
        <taxon>Pseudomonadota</taxon>
        <taxon>Gammaproteobacteria</taxon>
        <taxon>Chromatiales</taxon>
        <taxon>Ectothiorhodospiraceae</taxon>
        <taxon>Spiribacter</taxon>
    </lineage>
</organism>
<keyword evidence="1 4" id="KW-0732">Signal</keyword>
<keyword evidence="8" id="KW-1185">Reference proteome</keyword>
<keyword evidence="2 4" id="KW-0472">Membrane</keyword>
<feature type="signal peptide" evidence="4">
    <location>
        <begin position="1"/>
        <end position="21"/>
    </location>
</feature>
<dbReference type="Proteomes" id="UP000433788">
    <property type="component" value="Unassembled WGS sequence"/>
</dbReference>
<evidence type="ECO:0000259" key="6">
    <source>
        <dbReference type="Pfam" id="PF04453"/>
    </source>
</evidence>
<dbReference type="RefSeq" id="WP_153719660.1">
    <property type="nucleotide sequence ID" value="NZ_WJPP01000004.1"/>
</dbReference>
<evidence type="ECO:0000259" key="5">
    <source>
        <dbReference type="Pfam" id="PF03968"/>
    </source>
</evidence>
<dbReference type="GO" id="GO:1990351">
    <property type="term" value="C:transporter complex"/>
    <property type="evidence" value="ECO:0007669"/>
    <property type="project" value="TreeGrafter"/>
</dbReference>
<sequence precursor="true">MTIKQLFIVLVLIALASPATAQQSGRWALCGAPLLPPVDGNPAERDAPDTPIVATADRSEFSNEPPVYQLIGNAQLQRADQSIRSEQLTYNRDTTRVDATGNVSLLETDLLIAGERASYWLDDDRGRFEEVSEYRINIGHMQGTADAVVREDVMRTRYERLTLSTCNPDAEIWQMSAARASIDNETRQGQAWNTVISLYDVPVFYTPYLRFPVGSERMTGFLAPTLADSTENGLTLALPWYWNIAPNRDATITPIWYADRGALLDGEFRYLEETLEGEISGGYLPSDDIYGDDRWAINQSHRLSIGSSIRGNLNQRRVSDVAFSNDFGDNVDYRASRFLLSDASLSWSDYGFSSSIDAQSWQQVDNRISEFNQPYARVPRIRFGYDPTQDTGLLDYTFNAEITEFDHPDSSRVQGRRIDMTPRLSLPWRTLGYYVEPALAWRYTAYDLTGTEPGADGSPTRSMPVYTVDSGMFFERQANSFAGVYQTLEPRVFFRGAPTEDQEDLPNFDTGGSGISFSRLFRDNAFSGPDRVEDGDRLSVGATTRYLDEGTGEEYLRFSGGQIFYLSDRTTAADGEPERDESEVVLELTLNLPQGFSAEADYRWDPEDSGNTGLRTLLRWQGTHTQVVNVALRQRDVDGERVLDQGELSFATPINAHWRVFGGITQDFIDDEVRQRFFGIQQDGCCYAVRLVQREQIERNPFSSGADLGKEIMLEIELKGLAGFGDSVVGFLRNEIDGYGPNSFGY</sequence>
<dbReference type="GO" id="GO:0043165">
    <property type="term" value="P:Gram-negative-bacterium-type cell outer membrane assembly"/>
    <property type="evidence" value="ECO:0007669"/>
    <property type="project" value="UniProtKB-UniRule"/>
</dbReference>
<comment type="similarity">
    <text evidence="4">Belongs to the LptD family.</text>
</comment>
<dbReference type="GO" id="GO:0015920">
    <property type="term" value="P:lipopolysaccharide transport"/>
    <property type="evidence" value="ECO:0007669"/>
    <property type="project" value="InterPro"/>
</dbReference>
<comment type="function">
    <text evidence="4">Together with LptE, is involved in the assembly of lipopolysaccharide (LPS) at the surface of the outer membrane.</text>
</comment>
<evidence type="ECO:0000313" key="8">
    <source>
        <dbReference type="Proteomes" id="UP000433788"/>
    </source>
</evidence>
<comment type="caution">
    <text evidence="7">The sequence shown here is derived from an EMBL/GenBank/DDBJ whole genome shotgun (WGS) entry which is preliminary data.</text>
</comment>
<keyword evidence="3 4" id="KW-0998">Cell outer membrane</keyword>
<dbReference type="InterPro" id="IPR020889">
    <property type="entry name" value="LipoPS_assembly_LptD"/>
</dbReference>
<dbReference type="PANTHER" id="PTHR30189:SF1">
    <property type="entry name" value="LPS-ASSEMBLY PROTEIN LPTD"/>
    <property type="match status" value="1"/>
</dbReference>
<evidence type="ECO:0000256" key="1">
    <source>
        <dbReference type="ARBA" id="ARBA00022729"/>
    </source>
</evidence>
<accession>A0A6N7QQA6</accession>